<accession>A0A6J8E4Z9</accession>
<evidence type="ECO:0000256" key="1">
    <source>
        <dbReference type="SAM" id="MobiDB-lite"/>
    </source>
</evidence>
<proteinExistence type="predicted"/>
<organism evidence="2 3">
    <name type="scientific">Mytilus coruscus</name>
    <name type="common">Sea mussel</name>
    <dbReference type="NCBI Taxonomy" id="42192"/>
    <lineage>
        <taxon>Eukaryota</taxon>
        <taxon>Metazoa</taxon>
        <taxon>Spiralia</taxon>
        <taxon>Lophotrochozoa</taxon>
        <taxon>Mollusca</taxon>
        <taxon>Bivalvia</taxon>
        <taxon>Autobranchia</taxon>
        <taxon>Pteriomorphia</taxon>
        <taxon>Mytilida</taxon>
        <taxon>Mytiloidea</taxon>
        <taxon>Mytilidae</taxon>
        <taxon>Mytilinae</taxon>
        <taxon>Mytilus</taxon>
    </lineage>
</organism>
<dbReference type="AlphaFoldDB" id="A0A6J8E4Z9"/>
<reference evidence="2 3" key="1">
    <citation type="submission" date="2020-06" db="EMBL/GenBank/DDBJ databases">
        <authorList>
            <person name="Li R."/>
            <person name="Bekaert M."/>
        </authorList>
    </citation>
    <scope>NUCLEOTIDE SEQUENCE [LARGE SCALE GENOMIC DNA]</scope>
    <source>
        <strain evidence="3">wild</strain>
    </source>
</reference>
<evidence type="ECO:0000313" key="2">
    <source>
        <dbReference type="EMBL" id="CAC5415864.1"/>
    </source>
</evidence>
<dbReference type="EMBL" id="CACVKT020008520">
    <property type="protein sequence ID" value="CAC5415864.1"/>
    <property type="molecule type" value="Genomic_DNA"/>
</dbReference>
<sequence>MIVDTAAMITLVNEKLIHEDIECPETVTLRGLGEQLVIGKIIRNTLLNIDGDIPTCIKRLRHTLFQAESEMDESWDDLDDTIPYGVDFNVQGMFDSNLPTFDSVVLPQSLGDPSYTHTPLTQELEQGPQCDTVTVLDANSIDESPNLDLGEILSSDKGYSGDIVNAKLSSTDDEPRPSAFPSSEHTSRYGRPIRCPLRYQT</sequence>
<feature type="region of interest" description="Disordered" evidence="1">
    <location>
        <begin position="164"/>
        <end position="191"/>
    </location>
</feature>
<evidence type="ECO:0000313" key="3">
    <source>
        <dbReference type="Proteomes" id="UP000507470"/>
    </source>
</evidence>
<protein>
    <submittedName>
        <fullName evidence="2">Uncharacterized protein</fullName>
    </submittedName>
</protein>
<gene>
    <name evidence="2" type="ORF">MCOR_48526</name>
</gene>
<dbReference type="Proteomes" id="UP000507470">
    <property type="component" value="Unassembled WGS sequence"/>
</dbReference>
<keyword evidence="3" id="KW-1185">Reference proteome</keyword>
<name>A0A6J8E4Z9_MYTCO</name>